<evidence type="ECO:0000256" key="1">
    <source>
        <dbReference type="SAM" id="MobiDB-lite"/>
    </source>
</evidence>
<evidence type="ECO:0000313" key="3">
    <source>
        <dbReference type="EMBL" id="EON68279.1"/>
    </source>
</evidence>
<organism evidence="3 4">
    <name type="scientific">Coniosporium apollinis (strain CBS 100218)</name>
    <name type="common">Rock-inhabiting black yeast</name>
    <dbReference type="NCBI Taxonomy" id="1168221"/>
    <lineage>
        <taxon>Eukaryota</taxon>
        <taxon>Fungi</taxon>
        <taxon>Dikarya</taxon>
        <taxon>Ascomycota</taxon>
        <taxon>Pezizomycotina</taxon>
        <taxon>Dothideomycetes</taxon>
        <taxon>Dothideomycetes incertae sedis</taxon>
        <taxon>Coniosporium</taxon>
    </lineage>
</organism>
<feature type="compositionally biased region" description="Polar residues" evidence="1">
    <location>
        <begin position="1"/>
        <end position="16"/>
    </location>
</feature>
<proteinExistence type="predicted"/>
<gene>
    <name evidence="3" type="ORF">W97_07537</name>
</gene>
<dbReference type="PROSITE" id="PS50206">
    <property type="entry name" value="RHODANESE_3"/>
    <property type="match status" value="1"/>
</dbReference>
<dbReference type="SUPFAM" id="SSF52821">
    <property type="entry name" value="Rhodanese/Cell cycle control phosphatase"/>
    <property type="match status" value="1"/>
</dbReference>
<dbReference type="OMA" id="TPWHEAF"/>
<protein>
    <recommendedName>
        <fullName evidence="2">Rhodanese domain-containing protein</fullName>
    </recommendedName>
</protein>
<accession>R7Z2M6</accession>
<evidence type="ECO:0000313" key="4">
    <source>
        <dbReference type="Proteomes" id="UP000016924"/>
    </source>
</evidence>
<dbReference type="OrthoDB" id="8300214at2759"/>
<dbReference type="SMART" id="SM00450">
    <property type="entry name" value="RHOD"/>
    <property type="match status" value="1"/>
</dbReference>
<dbReference type="InterPro" id="IPR036873">
    <property type="entry name" value="Rhodanese-like_dom_sf"/>
</dbReference>
<dbReference type="EMBL" id="JH767594">
    <property type="protein sequence ID" value="EON68279.1"/>
    <property type="molecule type" value="Genomic_DNA"/>
</dbReference>
<dbReference type="eggNOG" id="ENOG502S328">
    <property type="taxonomic scope" value="Eukaryota"/>
</dbReference>
<dbReference type="Gene3D" id="3.40.250.10">
    <property type="entry name" value="Rhodanese-like domain"/>
    <property type="match status" value="1"/>
</dbReference>
<dbReference type="AlphaFoldDB" id="R7Z2M6"/>
<dbReference type="GO" id="GO:0005634">
    <property type="term" value="C:nucleus"/>
    <property type="evidence" value="ECO:0007669"/>
    <property type="project" value="TreeGrafter"/>
</dbReference>
<dbReference type="STRING" id="1168221.R7Z2M6"/>
<dbReference type="GeneID" id="19904848"/>
<dbReference type="Pfam" id="PF00581">
    <property type="entry name" value="Rhodanese"/>
    <property type="match status" value="1"/>
</dbReference>
<feature type="domain" description="Rhodanese" evidence="2">
    <location>
        <begin position="49"/>
        <end position="149"/>
    </location>
</feature>
<dbReference type="HOGENOM" id="CLU_107716_0_0_1"/>
<name>R7Z2M6_CONA1</name>
<keyword evidence="4" id="KW-1185">Reference proteome</keyword>
<evidence type="ECO:0000259" key="2">
    <source>
        <dbReference type="PROSITE" id="PS50206"/>
    </source>
</evidence>
<dbReference type="PANTHER" id="PTHR10828">
    <property type="entry name" value="M-PHASE INDUCER PHOSPHATASE DUAL SPECIFICITY PHOSPHATASE CDC25"/>
    <property type="match status" value="1"/>
</dbReference>
<sequence>MSSKASEATNPPTSSEAPWYAAYPAARNKNPSTLSRVDLLASIKEGKKPGKDFVLVDLRRTDYEGGTIRGSINLPAQSLYPTIPTLYTLFKEAKVGTVIWYCGSSRGRGNRAAAWFDDYIDDRGDSDMRSVVLVDGIKGWASAGRDCVELMDEYKEEAWRK</sequence>
<feature type="region of interest" description="Disordered" evidence="1">
    <location>
        <begin position="1"/>
        <end position="22"/>
    </location>
</feature>
<dbReference type="Proteomes" id="UP000016924">
    <property type="component" value="Unassembled WGS sequence"/>
</dbReference>
<dbReference type="RefSeq" id="XP_007783596.1">
    <property type="nucleotide sequence ID" value="XM_007785406.1"/>
</dbReference>
<dbReference type="GO" id="GO:0005737">
    <property type="term" value="C:cytoplasm"/>
    <property type="evidence" value="ECO:0007669"/>
    <property type="project" value="TreeGrafter"/>
</dbReference>
<dbReference type="InterPro" id="IPR001763">
    <property type="entry name" value="Rhodanese-like_dom"/>
</dbReference>
<dbReference type="GO" id="GO:0004725">
    <property type="term" value="F:protein tyrosine phosphatase activity"/>
    <property type="evidence" value="ECO:0007669"/>
    <property type="project" value="TreeGrafter"/>
</dbReference>
<dbReference type="PANTHER" id="PTHR10828:SF50">
    <property type="entry name" value="REDUCTASE (ARC2), PUTATIVE (AFU_ORTHOLOGUE AFUA_6G13400)-RELATED"/>
    <property type="match status" value="1"/>
</dbReference>
<reference evidence="4" key="1">
    <citation type="submission" date="2012-06" db="EMBL/GenBank/DDBJ databases">
        <title>The genome sequence of Coniosporium apollinis CBS 100218.</title>
        <authorList>
            <consortium name="The Broad Institute Genome Sequencing Platform"/>
            <person name="Cuomo C."/>
            <person name="Gorbushina A."/>
            <person name="Noack S."/>
            <person name="Walker B."/>
            <person name="Young S.K."/>
            <person name="Zeng Q."/>
            <person name="Gargeya S."/>
            <person name="Fitzgerald M."/>
            <person name="Haas B."/>
            <person name="Abouelleil A."/>
            <person name="Alvarado L."/>
            <person name="Arachchi H.M."/>
            <person name="Berlin A.M."/>
            <person name="Chapman S.B."/>
            <person name="Goldberg J."/>
            <person name="Griggs A."/>
            <person name="Gujja S."/>
            <person name="Hansen M."/>
            <person name="Howarth C."/>
            <person name="Imamovic A."/>
            <person name="Larimer J."/>
            <person name="McCowan C."/>
            <person name="Montmayeur A."/>
            <person name="Murphy C."/>
            <person name="Neiman D."/>
            <person name="Pearson M."/>
            <person name="Priest M."/>
            <person name="Roberts A."/>
            <person name="Saif S."/>
            <person name="Shea T."/>
            <person name="Sisk P."/>
            <person name="Sykes S."/>
            <person name="Wortman J."/>
            <person name="Nusbaum C."/>
            <person name="Birren B."/>
        </authorList>
    </citation>
    <scope>NUCLEOTIDE SEQUENCE [LARGE SCALE GENOMIC DNA]</scope>
    <source>
        <strain evidence="4">CBS 100218</strain>
    </source>
</reference>